<feature type="compositionally biased region" description="Basic residues" evidence="15">
    <location>
        <begin position="528"/>
        <end position="558"/>
    </location>
</feature>
<keyword evidence="8" id="KW-0238">DNA-binding</keyword>
<dbReference type="PROSITE" id="PS51194">
    <property type="entry name" value="HELICASE_CTER"/>
    <property type="match status" value="1"/>
</dbReference>
<dbReference type="InterPro" id="IPR004589">
    <property type="entry name" value="DNA_helicase_ATP-dep_RecQ"/>
</dbReference>
<dbReference type="SMART" id="SM00956">
    <property type="entry name" value="RQC"/>
    <property type="match status" value="1"/>
</dbReference>
<reference evidence="19 20" key="1">
    <citation type="submission" date="2013-11" db="EMBL/GenBank/DDBJ databases">
        <title>Genome sequencing of Stegodyphus mimosarum.</title>
        <authorList>
            <person name="Bechsgaard J."/>
        </authorList>
    </citation>
    <scope>NUCLEOTIDE SEQUENCE [LARGE SCALE GENOMIC DNA]</scope>
</reference>
<dbReference type="InterPro" id="IPR011545">
    <property type="entry name" value="DEAD/DEAH_box_helicase_dom"/>
</dbReference>
<feature type="domain" description="Helicase C-terminal" evidence="18">
    <location>
        <begin position="89"/>
        <end position="232"/>
    </location>
</feature>
<dbReference type="FunFam" id="3.40.50.300:FF:000340">
    <property type="entry name" value="Bloom syndrome, RecQ helicase"/>
    <property type="match status" value="1"/>
</dbReference>
<dbReference type="PANTHER" id="PTHR13710:SF153">
    <property type="entry name" value="RECQ-LIKE DNA HELICASE BLM"/>
    <property type="match status" value="1"/>
</dbReference>
<dbReference type="SUPFAM" id="SSF47819">
    <property type="entry name" value="HRDC-like"/>
    <property type="match status" value="1"/>
</dbReference>
<evidence type="ECO:0000256" key="15">
    <source>
        <dbReference type="SAM" id="MobiDB-lite"/>
    </source>
</evidence>
<feature type="domain" description="HRDC" evidence="16">
    <location>
        <begin position="417"/>
        <end position="497"/>
    </location>
</feature>
<dbReference type="GO" id="GO:0005634">
    <property type="term" value="C:nucleus"/>
    <property type="evidence" value="ECO:0007669"/>
    <property type="project" value="UniProtKB-SubCell"/>
</dbReference>
<dbReference type="PANTHER" id="PTHR13710">
    <property type="entry name" value="DNA HELICASE RECQ FAMILY MEMBER"/>
    <property type="match status" value="1"/>
</dbReference>
<dbReference type="EMBL" id="KK116259">
    <property type="protein sequence ID" value="KFM67225.1"/>
    <property type="molecule type" value="Genomic_DNA"/>
</dbReference>
<evidence type="ECO:0000259" key="18">
    <source>
        <dbReference type="PROSITE" id="PS51194"/>
    </source>
</evidence>
<evidence type="ECO:0000256" key="1">
    <source>
        <dbReference type="ARBA" id="ARBA00004123"/>
    </source>
</evidence>
<comment type="catalytic activity">
    <reaction evidence="12 14">
        <text>Couples ATP hydrolysis with the unwinding of duplex DNA by translocating in the 3'-5' direction.</text>
        <dbReference type="EC" id="5.6.2.4"/>
    </reaction>
</comment>
<organism evidence="19 20">
    <name type="scientific">Stegodyphus mimosarum</name>
    <name type="common">African social velvet spider</name>
    <dbReference type="NCBI Taxonomy" id="407821"/>
    <lineage>
        <taxon>Eukaryota</taxon>
        <taxon>Metazoa</taxon>
        <taxon>Ecdysozoa</taxon>
        <taxon>Arthropoda</taxon>
        <taxon>Chelicerata</taxon>
        <taxon>Arachnida</taxon>
        <taxon>Araneae</taxon>
        <taxon>Araneomorphae</taxon>
        <taxon>Entelegynae</taxon>
        <taxon>Eresoidea</taxon>
        <taxon>Eresidae</taxon>
        <taxon>Stegodyphus</taxon>
    </lineage>
</organism>
<evidence type="ECO:0000256" key="3">
    <source>
        <dbReference type="ARBA" id="ARBA00022741"/>
    </source>
</evidence>
<keyword evidence="4" id="KW-0227">DNA damage</keyword>
<dbReference type="GO" id="GO:0000724">
    <property type="term" value="P:double-strand break repair via homologous recombination"/>
    <property type="evidence" value="ECO:0007669"/>
    <property type="project" value="TreeGrafter"/>
</dbReference>
<evidence type="ECO:0000259" key="16">
    <source>
        <dbReference type="PROSITE" id="PS50967"/>
    </source>
</evidence>
<dbReference type="InterPro" id="IPR044876">
    <property type="entry name" value="HRDC_dom_sf"/>
</dbReference>
<evidence type="ECO:0000313" key="20">
    <source>
        <dbReference type="Proteomes" id="UP000054359"/>
    </source>
</evidence>
<keyword evidence="11 14" id="KW-0539">Nucleus</keyword>
<dbReference type="GO" id="GO:0043138">
    <property type="term" value="F:3'-5' DNA helicase activity"/>
    <property type="evidence" value="ECO:0007669"/>
    <property type="project" value="UniProtKB-EC"/>
</dbReference>
<dbReference type="GO" id="GO:0009378">
    <property type="term" value="F:four-way junction helicase activity"/>
    <property type="evidence" value="ECO:0007669"/>
    <property type="project" value="TreeGrafter"/>
</dbReference>
<dbReference type="GO" id="GO:0006260">
    <property type="term" value="P:DNA replication"/>
    <property type="evidence" value="ECO:0007669"/>
    <property type="project" value="InterPro"/>
</dbReference>
<dbReference type="Pfam" id="PF00270">
    <property type="entry name" value="DEAD"/>
    <property type="match status" value="1"/>
</dbReference>
<dbReference type="PROSITE" id="PS50967">
    <property type="entry name" value="HRDC"/>
    <property type="match status" value="1"/>
</dbReference>
<evidence type="ECO:0000259" key="17">
    <source>
        <dbReference type="PROSITE" id="PS51192"/>
    </source>
</evidence>
<comment type="subcellular location">
    <subcellularLocation>
        <location evidence="1 14">Nucleus</location>
    </subcellularLocation>
</comment>
<dbReference type="Gene3D" id="1.10.150.80">
    <property type="entry name" value="HRDC domain"/>
    <property type="match status" value="1"/>
</dbReference>
<dbReference type="FunFam" id="1.10.10.10:FF:000495">
    <property type="entry name" value="RecQ family helicase MusN"/>
    <property type="match status" value="1"/>
</dbReference>
<evidence type="ECO:0000256" key="8">
    <source>
        <dbReference type="ARBA" id="ARBA00023125"/>
    </source>
</evidence>
<dbReference type="PROSITE" id="PS51192">
    <property type="entry name" value="HELICASE_ATP_BIND_1"/>
    <property type="match status" value="1"/>
</dbReference>
<accession>A0A087TQ36</accession>
<dbReference type="GO" id="GO:0016887">
    <property type="term" value="F:ATP hydrolysis activity"/>
    <property type="evidence" value="ECO:0007669"/>
    <property type="project" value="RHEA"/>
</dbReference>
<evidence type="ECO:0000256" key="9">
    <source>
        <dbReference type="ARBA" id="ARBA00023204"/>
    </source>
</evidence>
<evidence type="ECO:0000256" key="12">
    <source>
        <dbReference type="ARBA" id="ARBA00034617"/>
    </source>
</evidence>
<dbReference type="InterPro" id="IPR002121">
    <property type="entry name" value="HRDC_dom"/>
</dbReference>
<dbReference type="SUPFAM" id="SSF52540">
    <property type="entry name" value="P-loop containing nucleoside triphosphate hydrolases"/>
    <property type="match status" value="2"/>
</dbReference>
<keyword evidence="9" id="KW-0234">DNA repair</keyword>
<evidence type="ECO:0000256" key="5">
    <source>
        <dbReference type="ARBA" id="ARBA00022801"/>
    </source>
</evidence>
<feature type="non-terminal residue" evidence="19">
    <location>
        <position position="612"/>
    </location>
</feature>
<dbReference type="EC" id="5.6.2.4" evidence="14"/>
<dbReference type="GO" id="GO:0005694">
    <property type="term" value="C:chromosome"/>
    <property type="evidence" value="ECO:0007669"/>
    <property type="project" value="TreeGrafter"/>
</dbReference>
<dbReference type="Gene3D" id="1.10.10.10">
    <property type="entry name" value="Winged helix-like DNA-binding domain superfamily/Winged helix DNA-binding domain"/>
    <property type="match status" value="1"/>
</dbReference>
<dbReference type="Pfam" id="PF16124">
    <property type="entry name" value="RecQ_Zn_bind"/>
    <property type="match status" value="1"/>
</dbReference>
<dbReference type="InterPro" id="IPR001650">
    <property type="entry name" value="Helicase_C-like"/>
</dbReference>
<dbReference type="GO" id="GO:0007131">
    <property type="term" value="P:reciprocal meiotic recombination"/>
    <property type="evidence" value="ECO:0007669"/>
    <property type="project" value="UniProtKB-ARBA"/>
</dbReference>
<dbReference type="OrthoDB" id="10261556at2759"/>
<dbReference type="Pfam" id="PF09382">
    <property type="entry name" value="RQC"/>
    <property type="match status" value="1"/>
</dbReference>
<proteinExistence type="inferred from homology"/>
<keyword evidence="3 14" id="KW-0547">Nucleotide-binding</keyword>
<name>A0A087TQ36_STEMI</name>
<feature type="domain" description="Helicase ATP-binding" evidence="17">
    <location>
        <begin position="1"/>
        <end position="64"/>
    </location>
</feature>
<comment type="catalytic activity">
    <reaction evidence="13 14">
        <text>ATP + H2O = ADP + phosphate + H(+)</text>
        <dbReference type="Rhea" id="RHEA:13065"/>
        <dbReference type="ChEBI" id="CHEBI:15377"/>
        <dbReference type="ChEBI" id="CHEBI:15378"/>
        <dbReference type="ChEBI" id="CHEBI:30616"/>
        <dbReference type="ChEBI" id="CHEBI:43474"/>
        <dbReference type="ChEBI" id="CHEBI:456216"/>
    </reaction>
</comment>
<dbReference type="SMART" id="SM00341">
    <property type="entry name" value="HRDC"/>
    <property type="match status" value="1"/>
</dbReference>
<dbReference type="STRING" id="407821.A0A087TQ36"/>
<evidence type="ECO:0000256" key="7">
    <source>
        <dbReference type="ARBA" id="ARBA00022840"/>
    </source>
</evidence>
<dbReference type="Pfam" id="PF00570">
    <property type="entry name" value="HRDC"/>
    <property type="match status" value="1"/>
</dbReference>
<keyword evidence="10" id="KW-0413">Isomerase</keyword>
<evidence type="ECO:0000256" key="4">
    <source>
        <dbReference type="ARBA" id="ARBA00022763"/>
    </source>
</evidence>
<dbReference type="InterPro" id="IPR027417">
    <property type="entry name" value="P-loop_NTPase"/>
</dbReference>
<dbReference type="OMA" id="HARANNM"/>
<evidence type="ECO:0000256" key="13">
    <source>
        <dbReference type="ARBA" id="ARBA00049360"/>
    </source>
</evidence>
<evidence type="ECO:0000256" key="11">
    <source>
        <dbReference type="ARBA" id="ARBA00023242"/>
    </source>
</evidence>
<dbReference type="Gene3D" id="3.40.50.300">
    <property type="entry name" value="P-loop containing nucleotide triphosphate hydrolases"/>
    <property type="match status" value="2"/>
</dbReference>
<evidence type="ECO:0000256" key="6">
    <source>
        <dbReference type="ARBA" id="ARBA00022806"/>
    </source>
</evidence>
<dbReference type="CDD" id="cd18794">
    <property type="entry name" value="SF2_C_RecQ"/>
    <property type="match status" value="1"/>
</dbReference>
<keyword evidence="7 14" id="KW-0067">ATP-binding</keyword>
<dbReference type="GO" id="GO:0005737">
    <property type="term" value="C:cytoplasm"/>
    <property type="evidence" value="ECO:0007669"/>
    <property type="project" value="TreeGrafter"/>
</dbReference>
<evidence type="ECO:0000256" key="10">
    <source>
        <dbReference type="ARBA" id="ARBA00023235"/>
    </source>
</evidence>
<keyword evidence="5 14" id="KW-0378">Hydrolase</keyword>
<keyword evidence="20" id="KW-1185">Reference proteome</keyword>
<evidence type="ECO:0000256" key="14">
    <source>
        <dbReference type="RuleBase" id="RU364117"/>
    </source>
</evidence>
<dbReference type="InterPro" id="IPR014001">
    <property type="entry name" value="Helicase_ATP-bd"/>
</dbReference>
<evidence type="ECO:0000313" key="19">
    <source>
        <dbReference type="EMBL" id="KFM67225.1"/>
    </source>
</evidence>
<dbReference type="Proteomes" id="UP000054359">
    <property type="component" value="Unassembled WGS sequence"/>
</dbReference>
<dbReference type="InterPro" id="IPR018982">
    <property type="entry name" value="RQC_domain"/>
</dbReference>
<dbReference type="InterPro" id="IPR032284">
    <property type="entry name" value="RecQ_Zn-bd"/>
</dbReference>
<gene>
    <name evidence="19" type="ORF">X975_06718</name>
</gene>
<dbReference type="NCBIfam" id="TIGR00614">
    <property type="entry name" value="recQ_fam"/>
    <property type="match status" value="1"/>
</dbReference>
<feature type="region of interest" description="Disordered" evidence="15">
    <location>
        <begin position="517"/>
        <end position="612"/>
    </location>
</feature>
<dbReference type="GO" id="GO:0003677">
    <property type="term" value="F:DNA binding"/>
    <property type="evidence" value="ECO:0007669"/>
    <property type="project" value="UniProtKB-KW"/>
</dbReference>
<dbReference type="Pfam" id="PF00271">
    <property type="entry name" value="Helicase_C"/>
    <property type="match status" value="1"/>
</dbReference>
<keyword evidence="6 14" id="KW-0347">Helicase</keyword>
<dbReference type="GO" id="GO:0005524">
    <property type="term" value="F:ATP binding"/>
    <property type="evidence" value="ECO:0007669"/>
    <property type="project" value="UniProtKB-KW"/>
</dbReference>
<protein>
    <recommendedName>
        <fullName evidence="14">ATP-dependent DNA helicase</fullName>
        <ecNumber evidence="14">5.6.2.4</ecNumber>
    </recommendedName>
</protein>
<dbReference type="InterPro" id="IPR036388">
    <property type="entry name" value="WH-like_DNA-bd_sf"/>
</dbReference>
<evidence type="ECO:0000256" key="2">
    <source>
        <dbReference type="ARBA" id="ARBA00005446"/>
    </source>
</evidence>
<dbReference type="InterPro" id="IPR010997">
    <property type="entry name" value="HRDC-like_sf"/>
</dbReference>
<sequence>MIQRFVIDEAHCVSQWGHDFRPDYKKLKMLREKFPNVPMMALTATATQRVRFDILHQLGMKSPKWFLQSFNRPNLKYEVRLKTKNVTSDIIDLIKTKFKNMCGIVYCLSRNDCDTVANELNHSGINAASYHAGLNNRDEVQELWINDRFKVICATIAFGMGIDKPDVRFVIHHAIPKSIEGYYQESGRAGRDGETSWCILYYCYKDMHRIKRMILKDDANRHSWSTHFDNLFRMVHYCENKTDCRRVWMLGYFGEIFDKQLCLNNPATACDNCYSKEVYIQHDVTEEAKAIVKCISKLVDKRKRQNYTLPYIIDIFKGAKTQKILAANHDSLELHGLGHHMHRSDAERLLRKLVLDQILYEDLVINKMDLPVNYVYLGKKAKDLIAGKIKVLMAFQKGTKTKNSLSTGTITEDKETQELIEKCYNELIEVSKAIAAERSMHYTNIINVEALRQMSREMPMAENDMLAIPHVTRAVYEKYGKRFLEVTQRYAAERCVLDAEKADKDMLSAFVEDIDSWSDAEPPSPKTSTKRGQKRKNSAVGGRTKKKKVAFAKKKWQKAKGNNKSAFNQKKMGKEKIQQPKSGQLSTRAPGFLPVPKPNPRSFLPTPKFTLM</sequence>
<dbReference type="SMART" id="SM00490">
    <property type="entry name" value="HELICc"/>
    <property type="match status" value="1"/>
</dbReference>
<comment type="similarity">
    <text evidence="2 14">Belongs to the helicase family. RecQ subfamily.</text>
</comment>
<dbReference type="AlphaFoldDB" id="A0A087TQ36"/>